<accession>A0A1H6GZ11</accession>
<dbReference type="Gene3D" id="3.30.160.150">
    <property type="entry name" value="Lipoprotein like domain"/>
    <property type="match status" value="1"/>
</dbReference>
<keyword evidence="2" id="KW-0449">Lipoprotein</keyword>
<reference evidence="3" key="1">
    <citation type="submission" date="2016-10" db="EMBL/GenBank/DDBJ databases">
        <authorList>
            <person name="Varghese N."/>
            <person name="Submissions S."/>
        </authorList>
    </citation>
    <scope>NUCLEOTIDE SEQUENCE [LARGE SCALE GENOMIC DNA]</scope>
    <source>
        <strain evidence="3">DSM 13234</strain>
    </source>
</reference>
<evidence type="ECO:0000256" key="1">
    <source>
        <dbReference type="SAM" id="MobiDB-lite"/>
    </source>
</evidence>
<dbReference type="InterPro" id="IPR007485">
    <property type="entry name" value="LPS_assembly_LptE"/>
</dbReference>
<proteinExistence type="predicted"/>
<dbReference type="EMBL" id="FNWO01000002">
    <property type="protein sequence ID" value="SEH27104.1"/>
    <property type="molecule type" value="Genomic_DNA"/>
</dbReference>
<dbReference type="Proteomes" id="UP000182983">
    <property type="component" value="Unassembled WGS sequence"/>
</dbReference>
<feature type="region of interest" description="Disordered" evidence="1">
    <location>
        <begin position="168"/>
        <end position="196"/>
    </location>
</feature>
<dbReference type="GO" id="GO:0043165">
    <property type="term" value="P:Gram-negative-bacterium-type cell outer membrane assembly"/>
    <property type="evidence" value="ECO:0007669"/>
    <property type="project" value="InterPro"/>
</dbReference>
<keyword evidence="3" id="KW-1185">Reference proteome</keyword>
<dbReference type="OrthoDB" id="8480109at2"/>
<dbReference type="Pfam" id="PF04390">
    <property type="entry name" value="LptE"/>
    <property type="match status" value="1"/>
</dbReference>
<gene>
    <name evidence="2" type="ORF">SAMN04244559_00455</name>
</gene>
<sequence length="196" mass="21424">MLWPRLLLVAMLAGLGPVGCGFRAIHATAGSTADDSPVGVDLARVRVDPISNRVGQQVRNALVQRLSPRGEPADPLYNLQVELTESTTDVGYRKDGYATLGNLTLIATIRLQREGVFLLSESATTVASFDYLGPRYASVVMERDARERAATQIADDIRGRVAAAIERYQANPNDPRFRRRSKGWSLGDDPSPFTQP</sequence>
<dbReference type="GO" id="GO:0019867">
    <property type="term" value="C:outer membrane"/>
    <property type="evidence" value="ECO:0007669"/>
    <property type="project" value="InterPro"/>
</dbReference>
<evidence type="ECO:0000313" key="3">
    <source>
        <dbReference type="Proteomes" id="UP000182983"/>
    </source>
</evidence>
<dbReference type="AlphaFoldDB" id="A0A1H6GZ11"/>
<evidence type="ECO:0000313" key="2">
    <source>
        <dbReference type="EMBL" id="SEH27104.1"/>
    </source>
</evidence>
<protein>
    <submittedName>
        <fullName evidence="2">LPS-assembly lipoprotein</fullName>
    </submittedName>
</protein>
<dbReference type="RefSeq" id="WP_074765156.1">
    <property type="nucleotide sequence ID" value="NZ_FNWO01000002.1"/>
</dbReference>
<name>A0A1H6GZ11_MAGFU</name>
<organism evidence="2 3">
    <name type="scientific">Magnetospirillum fulvum</name>
    <name type="common">Rhodospirillum fulvum</name>
    <dbReference type="NCBI Taxonomy" id="1082"/>
    <lineage>
        <taxon>Bacteria</taxon>
        <taxon>Pseudomonadati</taxon>
        <taxon>Pseudomonadota</taxon>
        <taxon>Alphaproteobacteria</taxon>
        <taxon>Rhodospirillales</taxon>
        <taxon>Rhodospirillaceae</taxon>
        <taxon>Magnetospirillum</taxon>
    </lineage>
</organism>